<evidence type="ECO:0000256" key="1">
    <source>
        <dbReference type="ARBA" id="ARBA00004141"/>
    </source>
</evidence>
<evidence type="ECO:0000256" key="5">
    <source>
        <dbReference type="ARBA" id="ARBA00022989"/>
    </source>
</evidence>
<feature type="transmembrane region" description="Helical" evidence="8">
    <location>
        <begin position="393"/>
        <end position="420"/>
    </location>
</feature>
<dbReference type="OrthoDB" id="8120565at2759"/>
<dbReference type="GO" id="GO:0016020">
    <property type="term" value="C:membrane"/>
    <property type="evidence" value="ECO:0007669"/>
    <property type="project" value="UniProtKB-SubCell"/>
</dbReference>
<dbReference type="PROSITE" id="PS50850">
    <property type="entry name" value="MFS"/>
    <property type="match status" value="1"/>
</dbReference>
<evidence type="ECO:0000313" key="11">
    <source>
        <dbReference type="Proteomes" id="UP000281245"/>
    </source>
</evidence>
<keyword evidence="4 8" id="KW-0812">Transmembrane</keyword>
<dbReference type="InterPro" id="IPR005828">
    <property type="entry name" value="MFS_sugar_transport-like"/>
</dbReference>
<dbReference type="AlphaFoldDB" id="A0A3M6WDF9"/>
<dbReference type="SUPFAM" id="SSF103473">
    <property type="entry name" value="MFS general substrate transporter"/>
    <property type="match status" value="1"/>
</dbReference>
<accession>A0A3M6WDF9</accession>
<feature type="transmembrane region" description="Helical" evidence="8">
    <location>
        <begin position="183"/>
        <end position="202"/>
    </location>
</feature>
<keyword evidence="6 8" id="KW-0472">Membrane</keyword>
<dbReference type="PRINTS" id="PR00171">
    <property type="entry name" value="SUGRTRNSPORT"/>
</dbReference>
<feature type="transmembrane region" description="Helical" evidence="8">
    <location>
        <begin position="148"/>
        <end position="168"/>
    </location>
</feature>
<evidence type="ECO:0000313" key="10">
    <source>
        <dbReference type="EMBL" id="RMX76300.1"/>
    </source>
</evidence>
<dbReference type="Gene3D" id="1.20.1250.20">
    <property type="entry name" value="MFS general substrate transporter like domains"/>
    <property type="match status" value="1"/>
</dbReference>
<dbReference type="PANTHER" id="PTHR48022">
    <property type="entry name" value="PLASTIDIC GLUCOSE TRANSPORTER 4"/>
    <property type="match status" value="1"/>
</dbReference>
<dbReference type="VEuPathDB" id="FungiDB:BTJ68_12268"/>
<feature type="transmembrane region" description="Helical" evidence="8">
    <location>
        <begin position="58"/>
        <end position="78"/>
    </location>
</feature>
<keyword evidence="3 7" id="KW-0813">Transport</keyword>
<evidence type="ECO:0000256" key="2">
    <source>
        <dbReference type="ARBA" id="ARBA00010992"/>
    </source>
</evidence>
<dbReference type="InterPro" id="IPR050360">
    <property type="entry name" value="MFS_Sugar_Transporters"/>
</dbReference>
<proteinExistence type="inferred from homology"/>
<name>A0A3M6WDF9_HORWE</name>
<comment type="subcellular location">
    <subcellularLocation>
        <location evidence="1">Membrane</location>
        <topology evidence="1">Multi-pass membrane protein</topology>
    </subcellularLocation>
</comment>
<evidence type="ECO:0000256" key="3">
    <source>
        <dbReference type="ARBA" id="ARBA00022448"/>
    </source>
</evidence>
<dbReference type="PANTHER" id="PTHR48022:SF14">
    <property type="entry name" value="MAJOR FACILITATOR SUPERFAMILY (MFS) PROFILE DOMAIN-CONTAINING PROTEIN-RELATED"/>
    <property type="match status" value="1"/>
</dbReference>
<dbReference type="Pfam" id="PF00083">
    <property type="entry name" value="Sugar_tr"/>
    <property type="match status" value="1"/>
</dbReference>
<feature type="transmembrane region" description="Helical" evidence="8">
    <location>
        <begin position="360"/>
        <end position="381"/>
    </location>
</feature>
<dbReference type="InterPro" id="IPR020846">
    <property type="entry name" value="MFS_dom"/>
</dbReference>
<feature type="transmembrane region" description="Helical" evidence="8">
    <location>
        <begin position="115"/>
        <end position="136"/>
    </location>
</feature>
<reference evidence="10 11" key="1">
    <citation type="journal article" date="2018" name="BMC Genomics">
        <title>Genomic evidence for intraspecific hybridization in a clonal and extremely halotolerant yeast.</title>
        <authorList>
            <person name="Gostincar C."/>
            <person name="Stajich J.E."/>
            <person name="Zupancic J."/>
            <person name="Zalar P."/>
            <person name="Gunde-Cimerman N."/>
        </authorList>
    </citation>
    <scope>NUCLEOTIDE SEQUENCE [LARGE SCALE GENOMIC DNA]</scope>
    <source>
        <strain evidence="10 11">EXF-6656</strain>
    </source>
</reference>
<keyword evidence="5 8" id="KW-1133">Transmembrane helix</keyword>
<dbReference type="PROSITE" id="PS00216">
    <property type="entry name" value="SUGAR_TRANSPORT_1"/>
    <property type="match status" value="1"/>
</dbReference>
<evidence type="ECO:0000256" key="8">
    <source>
        <dbReference type="SAM" id="Phobius"/>
    </source>
</evidence>
<gene>
    <name evidence="10" type="ORF">D0869_10846</name>
</gene>
<evidence type="ECO:0000256" key="6">
    <source>
        <dbReference type="ARBA" id="ARBA00023136"/>
    </source>
</evidence>
<feature type="transmembrane region" description="Helical" evidence="8">
    <location>
        <begin position="463"/>
        <end position="481"/>
    </location>
</feature>
<feature type="transmembrane region" description="Helical" evidence="8">
    <location>
        <begin position="331"/>
        <end position="353"/>
    </location>
</feature>
<dbReference type="InterPro" id="IPR003663">
    <property type="entry name" value="Sugar/inositol_transpt"/>
</dbReference>
<comment type="similarity">
    <text evidence="2 7">Belongs to the major facilitator superfamily. Sugar transporter (TC 2.A.1.1) family.</text>
</comment>
<dbReference type="PROSITE" id="PS00217">
    <property type="entry name" value="SUGAR_TRANSPORT_2"/>
    <property type="match status" value="1"/>
</dbReference>
<dbReference type="InterPro" id="IPR005829">
    <property type="entry name" value="Sugar_transporter_CS"/>
</dbReference>
<evidence type="ECO:0000259" key="9">
    <source>
        <dbReference type="PROSITE" id="PS50850"/>
    </source>
</evidence>
<feature type="domain" description="Major facilitator superfamily (MFS) profile" evidence="9">
    <location>
        <begin position="1"/>
        <end position="485"/>
    </location>
</feature>
<protein>
    <recommendedName>
        <fullName evidence="9">Major facilitator superfamily (MFS) profile domain-containing protein</fullName>
    </recommendedName>
</protein>
<dbReference type="InterPro" id="IPR036259">
    <property type="entry name" value="MFS_trans_sf"/>
</dbReference>
<feature type="transmembrane region" description="Helical" evidence="8">
    <location>
        <begin position="90"/>
        <end position="109"/>
    </location>
</feature>
<organism evidence="10 11">
    <name type="scientific">Hortaea werneckii</name>
    <name type="common">Black yeast</name>
    <name type="synonym">Cladosporium werneckii</name>
    <dbReference type="NCBI Taxonomy" id="91943"/>
    <lineage>
        <taxon>Eukaryota</taxon>
        <taxon>Fungi</taxon>
        <taxon>Dikarya</taxon>
        <taxon>Ascomycota</taxon>
        <taxon>Pezizomycotina</taxon>
        <taxon>Dothideomycetes</taxon>
        <taxon>Dothideomycetidae</taxon>
        <taxon>Mycosphaerellales</taxon>
        <taxon>Teratosphaeriaceae</taxon>
        <taxon>Hortaea</taxon>
    </lineage>
</organism>
<dbReference type="Proteomes" id="UP000281245">
    <property type="component" value="Unassembled WGS sequence"/>
</dbReference>
<evidence type="ECO:0000256" key="7">
    <source>
        <dbReference type="RuleBase" id="RU003346"/>
    </source>
</evidence>
<dbReference type="NCBIfam" id="TIGR00879">
    <property type="entry name" value="SP"/>
    <property type="match status" value="1"/>
</dbReference>
<comment type="caution">
    <text evidence="10">The sequence shown here is derived from an EMBL/GenBank/DDBJ whole genome shotgun (WGS) entry which is preliminary data.</text>
</comment>
<sequence length="525" mass="57412">MGLDQEKATATMVDDATNVEHRETPSTAHAKFDGGSIHLNEDAVAYGPSGVRGLFSSGPYILCTAFLASMAFIGCWFYPYIADRWSRKKALLVSSIIFVIGGIMMTAAYDYGTLVAGRAIGGVGTGTLALGAPLYISEVSPPHLRGTLLVLESVSLVSGVIISFWISFACKDLAGDVSWRLPFALQNVSALLLGVLIQFFPYSPRWLAMKDRYEDCLASLCKLRGLPSDDDRVQSEYRGIVAEVRFQNVMLERRHPGISGVKLEVAQWLHLLSKKRWRRTAAGVGVTFFQQFQGVNTLIMPKSQHANSSFKAFIYYAPTLFVNIGQSEGMALVLSGVFNCLQLVGVIFAFLLIDRVGRRPLAIFGSMGMTTCYVIIAGLVGVYAGNWSNNTSAGWACVAMAFLFIIIFGASYSPLAWALPPEIFPISIRSKGVALSVSINWLSNFIVGIATPPMFENIGFGTYVFFACFCALAALWAFFLVPETMNKTLEQVDEAFGDFSGQEEQDVMWEIMGAETVSPRKNELA</sequence>
<dbReference type="GO" id="GO:0005351">
    <property type="term" value="F:carbohydrate:proton symporter activity"/>
    <property type="evidence" value="ECO:0007669"/>
    <property type="project" value="TreeGrafter"/>
</dbReference>
<dbReference type="EMBL" id="QWIJ01001135">
    <property type="protein sequence ID" value="RMX76300.1"/>
    <property type="molecule type" value="Genomic_DNA"/>
</dbReference>
<feature type="transmembrane region" description="Helical" evidence="8">
    <location>
        <begin position="432"/>
        <end position="451"/>
    </location>
</feature>
<evidence type="ECO:0000256" key="4">
    <source>
        <dbReference type="ARBA" id="ARBA00022692"/>
    </source>
</evidence>